<evidence type="ECO:0000256" key="2">
    <source>
        <dbReference type="ARBA" id="ARBA00023136"/>
    </source>
</evidence>
<evidence type="ECO:0000256" key="1">
    <source>
        <dbReference type="ARBA" id="ARBA00004442"/>
    </source>
</evidence>
<dbReference type="InterPro" id="IPR036737">
    <property type="entry name" value="OmpA-like_sf"/>
</dbReference>
<dbReference type="InterPro" id="IPR038765">
    <property type="entry name" value="Papain-like_cys_pep_sf"/>
</dbReference>
<dbReference type="SUPFAM" id="SSF103088">
    <property type="entry name" value="OmpA-like"/>
    <property type="match status" value="1"/>
</dbReference>
<name>A0A2S9YTV3_9BACT</name>
<keyword evidence="6" id="KW-0449">Lipoprotein</keyword>
<comment type="subcellular location">
    <subcellularLocation>
        <location evidence="1">Cell outer membrane</location>
    </subcellularLocation>
</comment>
<dbReference type="InterPro" id="IPR050330">
    <property type="entry name" value="Bact_OuterMem_StrucFunc"/>
</dbReference>
<accession>A0A2S9YTV3</accession>
<dbReference type="GO" id="GO:0009279">
    <property type="term" value="C:cell outer membrane"/>
    <property type="evidence" value="ECO:0007669"/>
    <property type="project" value="UniProtKB-SubCell"/>
</dbReference>
<evidence type="ECO:0000256" key="3">
    <source>
        <dbReference type="ARBA" id="ARBA00023237"/>
    </source>
</evidence>
<dbReference type="InterPro" id="IPR006665">
    <property type="entry name" value="OmpA-like"/>
</dbReference>
<dbReference type="Gene3D" id="3.90.1720.10">
    <property type="entry name" value="endopeptidase domain like (from Nostoc punctiforme)"/>
    <property type="match status" value="1"/>
</dbReference>
<dbReference type="InterPro" id="IPR006664">
    <property type="entry name" value="OMP_bac"/>
</dbReference>
<dbReference type="PANTHER" id="PTHR30329">
    <property type="entry name" value="STATOR ELEMENT OF FLAGELLAR MOTOR COMPLEX"/>
    <property type="match status" value="1"/>
</dbReference>
<dbReference type="Proteomes" id="UP000238823">
    <property type="component" value="Unassembled WGS sequence"/>
</dbReference>
<keyword evidence="3" id="KW-0998">Cell outer membrane</keyword>
<evidence type="ECO:0000256" key="4">
    <source>
        <dbReference type="PROSITE-ProRule" id="PRU00473"/>
    </source>
</evidence>
<dbReference type="Gene3D" id="3.30.1330.60">
    <property type="entry name" value="OmpA-like domain"/>
    <property type="match status" value="1"/>
</dbReference>
<protein>
    <submittedName>
        <fullName evidence="6">Putative lipoprotein YiaD</fullName>
    </submittedName>
</protein>
<dbReference type="PRINTS" id="PR01021">
    <property type="entry name" value="OMPADOMAIN"/>
</dbReference>
<organism evidence="6 7">
    <name type="scientific">Enhygromyxa salina</name>
    <dbReference type="NCBI Taxonomy" id="215803"/>
    <lineage>
        <taxon>Bacteria</taxon>
        <taxon>Pseudomonadati</taxon>
        <taxon>Myxococcota</taxon>
        <taxon>Polyangia</taxon>
        <taxon>Nannocystales</taxon>
        <taxon>Nannocystaceae</taxon>
        <taxon>Enhygromyxa</taxon>
    </lineage>
</organism>
<dbReference type="AlphaFoldDB" id="A0A2S9YTV3"/>
<dbReference type="EMBL" id="PVNL01000041">
    <property type="protein sequence ID" value="PRQ08545.1"/>
    <property type="molecule type" value="Genomic_DNA"/>
</dbReference>
<evidence type="ECO:0000259" key="5">
    <source>
        <dbReference type="PROSITE" id="PS51123"/>
    </source>
</evidence>
<dbReference type="RefSeq" id="WP_106088851.1">
    <property type="nucleotide sequence ID" value="NZ_PVNL01000041.1"/>
</dbReference>
<feature type="domain" description="OmpA-like" evidence="5">
    <location>
        <begin position="490"/>
        <end position="608"/>
    </location>
</feature>
<comment type="caution">
    <text evidence="6">The sequence shown here is derived from an EMBL/GenBank/DDBJ whole genome shotgun (WGS) entry which is preliminary data.</text>
</comment>
<proteinExistence type="predicted"/>
<gene>
    <name evidence="6" type="primary">yiaD_2</name>
    <name evidence="6" type="ORF">ENSA7_18310</name>
</gene>
<dbReference type="CDD" id="cd07185">
    <property type="entry name" value="OmpA_C-like"/>
    <property type="match status" value="1"/>
</dbReference>
<dbReference type="PANTHER" id="PTHR30329:SF21">
    <property type="entry name" value="LIPOPROTEIN YIAD-RELATED"/>
    <property type="match status" value="1"/>
</dbReference>
<dbReference type="SUPFAM" id="SSF54001">
    <property type="entry name" value="Cysteine proteinases"/>
    <property type="match status" value="1"/>
</dbReference>
<reference evidence="6 7" key="1">
    <citation type="submission" date="2018-03" db="EMBL/GenBank/DDBJ databases">
        <title>Draft Genome Sequences of the Obligatory Marine Myxobacteria Enhygromyxa salina SWB007.</title>
        <authorList>
            <person name="Poehlein A."/>
            <person name="Moghaddam J.A."/>
            <person name="Harms H."/>
            <person name="Alanjari M."/>
            <person name="Koenig G.M."/>
            <person name="Daniel R."/>
            <person name="Schaeberle T.F."/>
        </authorList>
    </citation>
    <scope>NUCLEOTIDE SEQUENCE [LARGE SCALE GENOMIC DNA]</scope>
    <source>
        <strain evidence="6 7">SWB007</strain>
    </source>
</reference>
<evidence type="ECO:0000313" key="6">
    <source>
        <dbReference type="EMBL" id="PRQ08545.1"/>
    </source>
</evidence>
<keyword evidence="2 4" id="KW-0472">Membrane</keyword>
<dbReference type="PROSITE" id="PS51123">
    <property type="entry name" value="OMPA_2"/>
    <property type="match status" value="1"/>
</dbReference>
<dbReference type="Pfam" id="PF00691">
    <property type="entry name" value="OmpA"/>
    <property type="match status" value="1"/>
</dbReference>
<evidence type="ECO:0000313" key="7">
    <source>
        <dbReference type="Proteomes" id="UP000238823"/>
    </source>
</evidence>
<sequence length="614" mass="65797">MKRQPIILGLLLTVAVETGCHGAAGPALPSPRYAPIFVDGPVPLPGQDFGIPQVTGIDGEPLVVASVPPGSVMSFPRPDAQVPENIQIKPHAEAGAAAPDAQVWTIEPVLLPSPAGNVIGFEVPQLPQGIYDAWYVGGQPEGSGPVLLNPADAEASQWTSIEIRPQLQPAQSVIHALPSVVVNVEIGLHGPVPDGRVIPITLSGFNGSVRLAAGQRAEASTGSDGLARFRVRVKRDADVYLAATAPGFAPTAVRIVGGTEYPLRDHRLRPGDVLLCQGNTVISPWILAAERRQLGQPNPLGRPWYSHVALYLGNDQTAEMLREGLVTHTLADTIDDCTTLDVYRRDGITPKQQDLVVELSKYGRVPYSWGQLAAIGSIAAISNADEVRLDGSQSWWERVAGNLGGWATRTFVTFVVGGRAKMICSEFVAWSYHDSGVGLDVAPWSVVVDTGLLSSLEARMDFTTPNMIAQSEDLSFQFQLHPHLPPQVEVADCQVRLGEKIEFRTGSAVIGEDDEDLLLAVVRVLATQPEIELLRVEGNTDDVGGAQQNLRLSQARADAVVDWLVAHGVLASRLSSVGHGSSQPLVPNDSAGHRHQNRRVEFHVESQTCQPGSR</sequence>
<dbReference type="OrthoDB" id="9805566at2"/>